<comment type="pathway">
    <text evidence="1">Carbohydrate metabolism; tricarboxylic acid cycle.</text>
</comment>
<dbReference type="Gene3D" id="1.10.230.10">
    <property type="entry name" value="Cytochrome P450-Terp, domain 2"/>
    <property type="match status" value="1"/>
</dbReference>
<sequence length="458" mass="51441">MDSKSMMELTKELDAEFDNLVNNCMTSGAIDLNLYQEYDVKRGLRDSAGKGVLTGLTEISDVVGFQVVDGVKEPADGKLYYQGYDVKQLVGSDPQKRFAFEEATYLLLFGRLPNETEFKVFREILASLQELSGPFVRDVIMKAPSENLMNGLMKSVLTLYSYDSCPDDISVANVLRQSLQLIAKLPLIAVYSYHAYRHFTFAESLVIKQPKNEYCTAENILYMLRPNGKFTPLEARVLDAALVLHAEHGGGNNSTFTNHVVTSSGTDTYSAVAASIASLKGPRHGGANLKVQQMFDDLRANCTDTTDDDQVRGYLSKVLNREAFDKSGLIYGMGHAVYTLSDPREVVLKSLAEKLAEEKGLRQDFELYDRVETISADLLQKNRHVLKPVCANVDFYSGFVYTMLGIPREMFTPLFAISRIAGWSAHRLEELVNRGKIIRPAYKYVGHHRRFTERSKRK</sequence>
<proteinExistence type="inferred from homology"/>
<dbReference type="PIRSF" id="PIRSF001369">
    <property type="entry name" value="Citrate_synth"/>
    <property type="match status" value="1"/>
</dbReference>
<comment type="catalytic activity">
    <reaction evidence="4">
        <text>oxaloacetate + acetyl-CoA + H2O = citrate + CoA + H(+)</text>
        <dbReference type="Rhea" id="RHEA:16845"/>
        <dbReference type="ChEBI" id="CHEBI:15377"/>
        <dbReference type="ChEBI" id="CHEBI:15378"/>
        <dbReference type="ChEBI" id="CHEBI:16452"/>
        <dbReference type="ChEBI" id="CHEBI:16947"/>
        <dbReference type="ChEBI" id="CHEBI:57287"/>
        <dbReference type="ChEBI" id="CHEBI:57288"/>
        <dbReference type="EC" id="2.3.3.16"/>
    </reaction>
</comment>
<dbReference type="NCBIfam" id="NF010635">
    <property type="entry name" value="PRK14032.1"/>
    <property type="match status" value="1"/>
</dbReference>
<dbReference type="InterPro" id="IPR024176">
    <property type="entry name" value="Citrate_synthase_bac-typ"/>
</dbReference>
<evidence type="ECO:0000256" key="1">
    <source>
        <dbReference type="ARBA" id="ARBA00005163"/>
    </source>
</evidence>
<dbReference type="PRINTS" id="PR00143">
    <property type="entry name" value="CITRTSNTHASE"/>
</dbReference>
<dbReference type="Gene3D" id="1.10.580.10">
    <property type="entry name" value="Citrate Synthase, domain 1"/>
    <property type="match status" value="1"/>
</dbReference>
<evidence type="ECO:0000256" key="4">
    <source>
        <dbReference type="ARBA" id="ARBA00049288"/>
    </source>
</evidence>
<keyword evidence="3 5" id="KW-0808">Transferase</keyword>
<dbReference type="InterPro" id="IPR036969">
    <property type="entry name" value="Citrate_synthase_sf"/>
</dbReference>
<dbReference type="InterPro" id="IPR016142">
    <property type="entry name" value="Citrate_synth-like_lrg_a-sub"/>
</dbReference>
<keyword evidence="7" id="KW-1185">Reference proteome</keyword>
<evidence type="ECO:0000256" key="2">
    <source>
        <dbReference type="ARBA" id="ARBA00010566"/>
    </source>
</evidence>
<organism evidence="6 7">
    <name type="scientific">Jutongia huaianensis</name>
    <dbReference type="NCBI Taxonomy" id="2763668"/>
    <lineage>
        <taxon>Bacteria</taxon>
        <taxon>Bacillati</taxon>
        <taxon>Bacillota</taxon>
        <taxon>Clostridia</taxon>
        <taxon>Lachnospirales</taxon>
        <taxon>Lachnospiraceae</taxon>
        <taxon>Jutongia</taxon>
    </lineage>
</organism>
<evidence type="ECO:0000256" key="3">
    <source>
        <dbReference type="ARBA" id="ARBA00022679"/>
    </source>
</evidence>
<dbReference type="InterPro" id="IPR002020">
    <property type="entry name" value="Citrate_synthase"/>
</dbReference>
<name>A0ABR7N3M5_9FIRM</name>
<reference evidence="6 7" key="1">
    <citation type="submission" date="2020-08" db="EMBL/GenBank/DDBJ databases">
        <title>Genome public.</title>
        <authorList>
            <person name="Liu C."/>
            <person name="Sun Q."/>
        </authorList>
    </citation>
    <scope>NUCLEOTIDE SEQUENCE [LARGE SCALE GENOMIC DNA]</scope>
    <source>
        <strain evidence="6 7">NSJ-37</strain>
    </source>
</reference>
<dbReference type="PANTHER" id="PTHR11739:SF4">
    <property type="entry name" value="CITRATE SYNTHASE, PEROXISOMAL"/>
    <property type="match status" value="1"/>
</dbReference>
<evidence type="ECO:0000313" key="6">
    <source>
        <dbReference type="EMBL" id="MBC8562657.1"/>
    </source>
</evidence>
<dbReference type="EMBL" id="JACRSX010000010">
    <property type="protein sequence ID" value="MBC8562657.1"/>
    <property type="molecule type" value="Genomic_DNA"/>
</dbReference>
<comment type="caution">
    <text evidence="6">The sequence shown here is derived from an EMBL/GenBank/DDBJ whole genome shotgun (WGS) entry which is preliminary data.</text>
</comment>
<dbReference type="RefSeq" id="WP_118676597.1">
    <property type="nucleotide sequence ID" value="NZ_JACRSX010000010.1"/>
</dbReference>
<dbReference type="Proteomes" id="UP000606193">
    <property type="component" value="Unassembled WGS sequence"/>
</dbReference>
<accession>A0ABR7N3M5</accession>
<comment type="similarity">
    <text evidence="2 5">Belongs to the citrate synthase family.</text>
</comment>
<evidence type="ECO:0000256" key="5">
    <source>
        <dbReference type="PIRNR" id="PIRNR001369"/>
    </source>
</evidence>
<evidence type="ECO:0000313" key="7">
    <source>
        <dbReference type="Proteomes" id="UP000606193"/>
    </source>
</evidence>
<gene>
    <name evidence="6" type="ORF">H8704_08460</name>
</gene>
<dbReference type="InterPro" id="IPR016143">
    <property type="entry name" value="Citrate_synth-like_sm_a-sub"/>
</dbReference>
<dbReference type="PANTHER" id="PTHR11739">
    <property type="entry name" value="CITRATE SYNTHASE"/>
    <property type="match status" value="1"/>
</dbReference>
<dbReference type="SUPFAM" id="SSF48256">
    <property type="entry name" value="Citrate synthase"/>
    <property type="match status" value="1"/>
</dbReference>
<protein>
    <recommendedName>
        <fullName evidence="5">Citrate synthase</fullName>
    </recommendedName>
</protein>
<dbReference type="Pfam" id="PF00285">
    <property type="entry name" value="Citrate_synt"/>
    <property type="match status" value="1"/>
</dbReference>